<organism evidence="2 3">
    <name type="scientific">Streblomastix strix</name>
    <dbReference type="NCBI Taxonomy" id="222440"/>
    <lineage>
        <taxon>Eukaryota</taxon>
        <taxon>Metamonada</taxon>
        <taxon>Preaxostyla</taxon>
        <taxon>Oxymonadida</taxon>
        <taxon>Streblomastigidae</taxon>
        <taxon>Streblomastix</taxon>
    </lineage>
</organism>
<evidence type="ECO:0000256" key="1">
    <source>
        <dbReference type="SAM" id="MobiDB-lite"/>
    </source>
</evidence>
<feature type="region of interest" description="Disordered" evidence="1">
    <location>
        <begin position="422"/>
        <end position="480"/>
    </location>
</feature>
<comment type="caution">
    <text evidence="2">The sequence shown here is derived from an EMBL/GenBank/DDBJ whole genome shotgun (WGS) entry which is preliminary data.</text>
</comment>
<dbReference type="Gene3D" id="3.90.226.10">
    <property type="entry name" value="2-enoyl-CoA Hydratase, Chain A, domain 1"/>
    <property type="match status" value="1"/>
</dbReference>
<reference evidence="2 3" key="1">
    <citation type="submission" date="2019-03" db="EMBL/GenBank/DDBJ databases">
        <title>Single cell metagenomics reveals metabolic interactions within the superorganism composed of flagellate Streblomastix strix and complex community of Bacteroidetes bacteria on its surface.</title>
        <authorList>
            <person name="Treitli S.C."/>
            <person name="Kolisko M."/>
            <person name="Husnik F."/>
            <person name="Keeling P."/>
            <person name="Hampl V."/>
        </authorList>
    </citation>
    <scope>NUCLEOTIDE SEQUENCE [LARGE SCALE GENOMIC DNA]</scope>
    <source>
        <strain evidence="2">ST1C</strain>
    </source>
</reference>
<evidence type="ECO:0000313" key="3">
    <source>
        <dbReference type="Proteomes" id="UP000324800"/>
    </source>
</evidence>
<accession>A0A5J4VX84</accession>
<dbReference type="OrthoDB" id="27214at2759"/>
<feature type="compositionally biased region" description="Basic and acidic residues" evidence="1">
    <location>
        <begin position="436"/>
        <end position="445"/>
    </location>
</feature>
<dbReference type="PANTHER" id="PTHR37049">
    <property type="entry name" value="PEPTIDASE S41 FAMILY PROTEIN"/>
    <property type="match status" value="1"/>
</dbReference>
<dbReference type="Proteomes" id="UP000324800">
    <property type="component" value="Unassembled WGS sequence"/>
</dbReference>
<dbReference type="SUPFAM" id="SSF52096">
    <property type="entry name" value="ClpP/crotonase"/>
    <property type="match status" value="1"/>
</dbReference>
<gene>
    <name evidence="2" type="ORF">EZS28_017574</name>
</gene>
<protein>
    <submittedName>
        <fullName evidence="2">Uncharacterized protein</fullName>
    </submittedName>
</protein>
<feature type="non-terminal residue" evidence="2">
    <location>
        <position position="1"/>
    </location>
</feature>
<dbReference type="PANTHER" id="PTHR37049:SF4">
    <property type="entry name" value="RHODANESE DOMAIN-CONTAINING PROTEIN"/>
    <property type="match status" value="1"/>
</dbReference>
<feature type="compositionally biased region" description="Low complexity" evidence="1">
    <location>
        <begin position="459"/>
        <end position="480"/>
    </location>
</feature>
<dbReference type="EMBL" id="SNRW01004600">
    <property type="protein sequence ID" value="KAA6386899.1"/>
    <property type="molecule type" value="Genomic_DNA"/>
</dbReference>
<evidence type="ECO:0000313" key="2">
    <source>
        <dbReference type="EMBL" id="KAA6386899.1"/>
    </source>
</evidence>
<sequence length="480" mass="54504">DNRNQFYSKKLLIDLRYNGGGYKSLPPIITRFLFPHANSPLWEPMDYVKSRVNSINGKIKDFVVSESLIADSDIQLDEQTGEVIYDYYSQNGPQRRTQSDSGLGYKDSITVDLTKRATYYAGHTDKLRLLEKDWVLRRKTVWQPKDVTVLVEGSCISACADFAKIAHQKKVARIVAVSNFGGVQNGARYNAGTAGGSSTLNNGYFEEKLQQYFDDPAEFESIGITEKDFPGIFYRQGTYLSFVDSEFYGLMQQTKDKLSEFYIYDADFHINNVENYGDQIRWAIKDYAEMYARVITEVDSALKGDKQQSKVKKNADQLGCFFGEVEIKGWLSQTECLDKVKSDPDSIYGYRCEASKNRNPDGTRSIGQFVRNVDGCIFSHCRPGYNRIGKNCVKELILHEEGKDEEEIWPESLEKEYHDQVYGVTPDPIESEEGEEKQNQWKAELEEQEQEQESGIVRSVSGTSSLSKSASQSTSGSKFV</sequence>
<dbReference type="InterPro" id="IPR052766">
    <property type="entry name" value="S41A_metabolite_peptidase"/>
</dbReference>
<proteinExistence type="predicted"/>
<dbReference type="InterPro" id="IPR029045">
    <property type="entry name" value="ClpP/crotonase-like_dom_sf"/>
</dbReference>
<name>A0A5J4VX84_9EUKA</name>
<dbReference type="AlphaFoldDB" id="A0A5J4VX84"/>